<keyword evidence="5" id="KW-1185">Reference proteome</keyword>
<protein>
    <submittedName>
        <fullName evidence="4">Cyclase</fullName>
    </submittedName>
</protein>
<name>A0A097EMX5_9GAMM</name>
<evidence type="ECO:0000256" key="1">
    <source>
        <dbReference type="ARBA" id="ARBA00008918"/>
    </source>
</evidence>
<dbReference type="RefSeq" id="WP_040008153.1">
    <property type="nucleotide sequence ID" value="NZ_CP009574.1"/>
</dbReference>
<dbReference type="HOGENOM" id="CLU_079653_3_1_6"/>
<dbReference type="OrthoDB" id="9804759at2"/>
<proteinExistence type="inferred from homology"/>
<organism evidence="4 5">
    <name type="scientific">Candidatus Francisella endociliophora</name>
    <dbReference type="NCBI Taxonomy" id="653937"/>
    <lineage>
        <taxon>Bacteria</taxon>
        <taxon>Pseudomonadati</taxon>
        <taxon>Pseudomonadota</taxon>
        <taxon>Gammaproteobacteria</taxon>
        <taxon>Thiotrichales</taxon>
        <taxon>Francisellaceae</taxon>
        <taxon>Francisella</taxon>
    </lineage>
</organism>
<dbReference type="SUPFAM" id="SSF55961">
    <property type="entry name" value="Bet v1-like"/>
    <property type="match status" value="1"/>
</dbReference>
<dbReference type="eggNOG" id="COG2867">
    <property type="taxonomic scope" value="Bacteria"/>
</dbReference>
<sequence>MNKVNKSAVVNYSAAQMYDLVNAIEDYPEFLPMCYDIEVFEHTETEAKASLKIKSGFVKLDFATHNTMVRNEHIHLNLMNGPFKSLVGDWKFEPQDENSSKVSLDMEFTFENKFVEMALGPVFKGLAEKMLGAFCKRAEEVYK</sequence>
<dbReference type="InterPro" id="IPR023393">
    <property type="entry name" value="START-like_dom_sf"/>
</dbReference>
<dbReference type="STRING" id="1547445.LO80_02220"/>
<dbReference type="PANTHER" id="PTHR12901">
    <property type="entry name" value="SPERM PROTEIN HOMOLOG"/>
    <property type="match status" value="1"/>
</dbReference>
<dbReference type="PANTHER" id="PTHR12901:SF10">
    <property type="entry name" value="COENZYME Q-BINDING PROTEIN COQ10, MITOCHONDRIAL"/>
    <property type="match status" value="1"/>
</dbReference>
<accession>A0A097EMX5</accession>
<dbReference type="CDD" id="cd07813">
    <property type="entry name" value="COQ10p_like"/>
    <property type="match status" value="1"/>
</dbReference>
<dbReference type="EMBL" id="CP009574">
    <property type="protein sequence ID" value="AIT08908.1"/>
    <property type="molecule type" value="Genomic_DNA"/>
</dbReference>
<dbReference type="AlphaFoldDB" id="A0A097EMX5"/>
<dbReference type="Pfam" id="PF03364">
    <property type="entry name" value="Polyketide_cyc"/>
    <property type="match status" value="1"/>
</dbReference>
<gene>
    <name evidence="4" type="ORF">LO80_02220</name>
</gene>
<comment type="similarity">
    <text evidence="1">Belongs to the ribosome association toxin RatA family.</text>
</comment>
<dbReference type="Gene3D" id="3.30.530.20">
    <property type="match status" value="1"/>
</dbReference>
<dbReference type="GO" id="GO:0048039">
    <property type="term" value="F:ubiquinone binding"/>
    <property type="evidence" value="ECO:0007669"/>
    <property type="project" value="InterPro"/>
</dbReference>
<evidence type="ECO:0000259" key="3">
    <source>
        <dbReference type="Pfam" id="PF03364"/>
    </source>
</evidence>
<evidence type="ECO:0000313" key="4">
    <source>
        <dbReference type="EMBL" id="AIT08908.1"/>
    </source>
</evidence>
<evidence type="ECO:0000313" key="5">
    <source>
        <dbReference type="Proteomes" id="UP000029672"/>
    </source>
</evidence>
<dbReference type="GO" id="GO:0045333">
    <property type="term" value="P:cellular respiration"/>
    <property type="evidence" value="ECO:0007669"/>
    <property type="project" value="InterPro"/>
</dbReference>
<keyword evidence="2" id="KW-1277">Toxin-antitoxin system</keyword>
<dbReference type="Proteomes" id="UP000029672">
    <property type="component" value="Chromosome"/>
</dbReference>
<dbReference type="InterPro" id="IPR044996">
    <property type="entry name" value="COQ10-like"/>
</dbReference>
<evidence type="ECO:0000256" key="2">
    <source>
        <dbReference type="ARBA" id="ARBA00022649"/>
    </source>
</evidence>
<dbReference type="KEGG" id="frf:LO80_02220"/>
<reference evidence="4 5" key="1">
    <citation type="submission" date="2014-10" db="EMBL/GenBank/DDBJ databases">
        <title>Whole genome sequence of Francisella endociliophora strain FSC1006, isolated from a laboratory culture of the marine ciliate Euplotes raikovi.</title>
        <authorList>
            <person name="Granberg M."/>
            <person name="Backman S."/>
            <person name="Lundmark E."/>
            <person name="Nilsson E."/>
            <person name="Karlsson E."/>
            <person name="Thelaus J."/>
            <person name="Ohrman C."/>
            <person name="Larkeryd A."/>
            <person name="Stenberg P."/>
        </authorList>
    </citation>
    <scope>NUCLEOTIDE SEQUENCE [LARGE SCALE GENOMIC DNA]</scope>
    <source>
        <strain evidence="4 5">FSC1006</strain>
    </source>
</reference>
<feature type="domain" description="Coenzyme Q-binding protein COQ10 START" evidence="3">
    <location>
        <begin position="10"/>
        <end position="134"/>
    </location>
</feature>
<dbReference type="InterPro" id="IPR005031">
    <property type="entry name" value="COQ10_START"/>
</dbReference>